<feature type="transmembrane region" description="Helical" evidence="6">
    <location>
        <begin position="56"/>
        <end position="76"/>
    </location>
</feature>
<dbReference type="KEGG" id="tag:Tagg_0111"/>
<dbReference type="GO" id="GO:0005886">
    <property type="term" value="C:plasma membrane"/>
    <property type="evidence" value="ECO:0007669"/>
    <property type="project" value="UniProtKB-SubCell"/>
</dbReference>
<feature type="transmembrane region" description="Helical" evidence="6">
    <location>
        <begin position="32"/>
        <end position="50"/>
    </location>
</feature>
<sequence length="88" mass="9583">MITLIHLLLSFSSLLAIVFVYLAITEKDLIKAIVFSAGQSISYAIILQLFAAPDVLLAYIAVSVGIYSALLVYVVSKTERFDGGEKNE</sequence>
<name>D5TZU2_THEAM</name>
<dbReference type="EMBL" id="CP001939">
    <property type="protein sequence ID" value="ADG90392.1"/>
    <property type="molecule type" value="Genomic_DNA"/>
</dbReference>
<keyword evidence="5 6" id="KW-0472">Membrane</keyword>
<feature type="transmembrane region" description="Helical" evidence="6">
    <location>
        <begin position="6"/>
        <end position="25"/>
    </location>
</feature>
<dbReference type="STRING" id="633148.Tagg_0111"/>
<reference key="3">
    <citation type="submission" date="2010-02" db="EMBL/GenBank/DDBJ databases">
        <title>Complete genome sequence of Thermosphaera aggregans type strain (M11TL).</title>
        <authorList>
            <consortium name="US DOE Joint Genome Institute (JGI-PGF)"/>
            <person name="Spring S."/>
            <person name="Lapidus A."/>
            <person name="Munk C."/>
            <person name="Schroeder M."/>
            <person name="Glavina Del Rio T."/>
            <person name="Tice H."/>
            <person name="Copeland A."/>
            <person name="Cheng J.-F."/>
            <person name="Lucas S."/>
            <person name="Chen F."/>
            <person name="Nolan M."/>
            <person name="Bruce D."/>
            <person name="Goodwin L."/>
            <person name="Pitluck S."/>
            <person name="Ivanova N."/>
            <person name="Mavromatis K."/>
            <person name="Ovchinnikova G."/>
            <person name="Pati A."/>
            <person name="Chen A."/>
            <person name="Palaniappan K."/>
            <person name="Land M."/>
            <person name="Hauser L."/>
            <person name="Chang Y.-J."/>
            <person name="Jeffries C.C."/>
            <person name="Brettin T."/>
            <person name="Detter J.C."/>
            <person name="Tapia R."/>
            <person name="Han C."/>
            <person name="Chain P."/>
            <person name="Heimerl T."/>
            <person name="Weik F."/>
            <person name="Goker M."/>
            <person name="Rachel R."/>
            <person name="Bristow J."/>
            <person name="Eisen J.A."/>
            <person name="Markowitz V."/>
            <person name="Hugenholtz P."/>
            <person name="Kyrpides N.C."/>
            <person name="Klenk H.-P."/>
        </authorList>
    </citation>
    <scope>NUCLEOTIDE SEQUENCE</scope>
    <source>
        <strain>DSM 11486</strain>
    </source>
</reference>
<dbReference type="Pfam" id="PF13244">
    <property type="entry name" value="MbhD"/>
    <property type="match status" value="1"/>
</dbReference>
<dbReference type="RefSeq" id="WP_013128985.1">
    <property type="nucleotide sequence ID" value="NC_014160.1"/>
</dbReference>
<gene>
    <name evidence="8" type="ordered locus">Tagg_0111</name>
</gene>
<evidence type="ECO:0000256" key="2">
    <source>
        <dbReference type="ARBA" id="ARBA00022475"/>
    </source>
</evidence>
<evidence type="ECO:0000256" key="3">
    <source>
        <dbReference type="ARBA" id="ARBA00022692"/>
    </source>
</evidence>
<protein>
    <recommendedName>
        <fullName evidence="7">MrpA C-terminal/MbhD domain-containing protein</fullName>
    </recommendedName>
</protein>
<keyword evidence="9" id="KW-1185">Reference proteome</keyword>
<evidence type="ECO:0000313" key="8">
    <source>
        <dbReference type="EMBL" id="ADG90392.1"/>
    </source>
</evidence>
<evidence type="ECO:0000313" key="9">
    <source>
        <dbReference type="Proteomes" id="UP000002376"/>
    </source>
</evidence>
<accession>D5TZU2</accession>
<comment type="subcellular location">
    <subcellularLocation>
        <location evidence="1">Cell membrane</location>
        <topology evidence="1">Multi-pass membrane protein</topology>
    </subcellularLocation>
</comment>
<evidence type="ECO:0000256" key="1">
    <source>
        <dbReference type="ARBA" id="ARBA00004651"/>
    </source>
</evidence>
<evidence type="ECO:0000256" key="4">
    <source>
        <dbReference type="ARBA" id="ARBA00022989"/>
    </source>
</evidence>
<keyword evidence="3 6" id="KW-0812">Transmembrane</keyword>
<keyword evidence="2" id="KW-1003">Cell membrane</keyword>
<evidence type="ECO:0000256" key="5">
    <source>
        <dbReference type="ARBA" id="ARBA00023136"/>
    </source>
</evidence>
<organism evidence="8 9">
    <name type="scientific">Thermosphaera aggregans (strain DSM 11486 / M11TL)</name>
    <dbReference type="NCBI Taxonomy" id="633148"/>
    <lineage>
        <taxon>Archaea</taxon>
        <taxon>Thermoproteota</taxon>
        <taxon>Thermoprotei</taxon>
        <taxon>Desulfurococcales</taxon>
        <taxon>Desulfurococcaceae</taxon>
        <taxon>Thermosphaera</taxon>
    </lineage>
</organism>
<evidence type="ECO:0000259" key="7">
    <source>
        <dbReference type="Pfam" id="PF13244"/>
    </source>
</evidence>
<proteinExistence type="predicted"/>
<dbReference type="eggNOG" id="arCOG03076">
    <property type="taxonomic scope" value="Archaea"/>
</dbReference>
<reference evidence="9" key="2">
    <citation type="journal article" date="2010" name="Stand. Genomic Sci.">
        <title>Complete genome sequence of Thermosphaera aggregans type strain (M11TLT).</title>
        <authorList>
            <person name="Spring S."/>
            <person name="Rachel R."/>
            <person name="Lapidus A."/>
            <person name="Davenport K."/>
            <person name="Tice H."/>
            <person name="Copeland A."/>
            <person name="Cheng J.-F."/>
            <person name="Lucas S."/>
            <person name="Chen F."/>
            <person name="Nolan M."/>
            <person name="Bruce D."/>
            <person name="Goodwin L."/>
            <person name="Pitluck S."/>
            <person name="Ivanova N."/>
            <person name="Mavromatis K."/>
            <person name="Ovchinnikova G."/>
            <person name="Pati A."/>
            <person name="Chen A."/>
            <person name="Palaniappan K."/>
            <person name="Land M."/>
            <person name="Hauser L."/>
            <person name="Chang Y.-J."/>
            <person name="Jeffries C.C."/>
            <person name="Brettin T."/>
            <person name="Detter J.C."/>
            <person name="Tapia R."/>
            <person name="Han C."/>
            <person name="Heimerl T."/>
            <person name="Weikl F."/>
            <person name="Brambilla E."/>
            <person name="Goker M."/>
            <person name="Bristow J."/>
            <person name="Eisen J.A."/>
            <person name="Markowitz V."/>
            <person name="Hugenholtz P."/>
            <person name="Kyrpides N.C."/>
            <person name="Klenk H.-P."/>
        </authorList>
    </citation>
    <scope>NUCLEOTIDE SEQUENCE [LARGE SCALE GENOMIC DNA]</scope>
    <source>
        <strain evidence="9">DSM 11486 / M11TL</strain>
    </source>
</reference>
<keyword evidence="4 6" id="KW-1133">Transmembrane helix</keyword>
<dbReference type="HOGENOM" id="CLU_173139_3_0_2"/>
<dbReference type="AlphaFoldDB" id="D5TZU2"/>
<dbReference type="InterPro" id="IPR025383">
    <property type="entry name" value="MrpA_C/MbhD"/>
</dbReference>
<dbReference type="GeneID" id="9165121"/>
<dbReference type="Proteomes" id="UP000002376">
    <property type="component" value="Chromosome"/>
</dbReference>
<feature type="domain" description="MrpA C-terminal/MbhD" evidence="7">
    <location>
        <begin position="14"/>
        <end position="80"/>
    </location>
</feature>
<reference evidence="8 9" key="1">
    <citation type="journal article" date="2010" name="Stand. Genomic Sci.">
        <title>Complete genome sequence of Thermosphaera aggregans type strain (M11TL).</title>
        <authorList>
            <person name="Spring S."/>
            <person name="Rachel R."/>
            <person name="Lapidus A."/>
            <person name="Davenport K."/>
            <person name="Tice H."/>
            <person name="Copeland A."/>
            <person name="Cheng J.F."/>
            <person name="Lucas S."/>
            <person name="Chen F."/>
            <person name="Nolan M."/>
            <person name="Bruce D."/>
            <person name="Goodwin L."/>
            <person name="Pitluck S."/>
            <person name="Ivanova N."/>
            <person name="Mavromatis K."/>
            <person name="Ovchinnikova G."/>
            <person name="Pati A."/>
            <person name="Chen A."/>
            <person name="Palaniappan K."/>
            <person name="Land M."/>
            <person name="Hauser L."/>
            <person name="Chang Y.J."/>
            <person name="Jeffries C.C."/>
            <person name="Brettin T."/>
            <person name="Detter J.C."/>
            <person name="Tapia R."/>
            <person name="Han C."/>
            <person name="Heimerl T."/>
            <person name="Weikl F."/>
            <person name="Brambilla E."/>
            <person name="Goker M."/>
            <person name="Bristow J."/>
            <person name="Eisen J.A."/>
            <person name="Markowitz V."/>
            <person name="Hugenholtz P."/>
            <person name="Kyrpides N.C."/>
            <person name="Klenk H.P."/>
        </authorList>
    </citation>
    <scope>NUCLEOTIDE SEQUENCE [LARGE SCALE GENOMIC DNA]</scope>
    <source>
        <strain evidence="9">DSM 11486 / M11TL</strain>
    </source>
</reference>
<evidence type="ECO:0000256" key="6">
    <source>
        <dbReference type="SAM" id="Phobius"/>
    </source>
</evidence>